<dbReference type="PANTHER" id="PTHR12149">
    <property type="entry name" value="FRUCTOSAMINE 3 KINASE-RELATED PROTEIN"/>
    <property type="match status" value="1"/>
</dbReference>
<dbReference type="InterPro" id="IPR016477">
    <property type="entry name" value="Fructo-/Ketosamine-3-kinase"/>
</dbReference>
<dbReference type="Gene3D" id="3.90.1200.10">
    <property type="match status" value="1"/>
</dbReference>
<dbReference type="Pfam" id="PF03881">
    <property type="entry name" value="Fructosamin_kin"/>
    <property type="match status" value="1"/>
</dbReference>
<dbReference type="AlphaFoldDB" id="A0A425Y4L2"/>
<dbReference type="RefSeq" id="WP_125030082.1">
    <property type="nucleotide sequence ID" value="NZ_JAPXVP010000004.1"/>
</dbReference>
<dbReference type="OrthoDB" id="5291879at2"/>
<organism evidence="3 4">
    <name type="scientific">Ancylomarina euxinus</name>
    <dbReference type="NCBI Taxonomy" id="2283627"/>
    <lineage>
        <taxon>Bacteria</taxon>
        <taxon>Pseudomonadati</taxon>
        <taxon>Bacteroidota</taxon>
        <taxon>Bacteroidia</taxon>
        <taxon>Marinilabiliales</taxon>
        <taxon>Marinifilaceae</taxon>
        <taxon>Ancylomarina</taxon>
    </lineage>
</organism>
<evidence type="ECO:0000256" key="1">
    <source>
        <dbReference type="ARBA" id="ARBA00009460"/>
    </source>
</evidence>
<keyword evidence="4" id="KW-1185">Reference proteome</keyword>
<evidence type="ECO:0000313" key="3">
    <source>
        <dbReference type="EMBL" id="RRG23081.1"/>
    </source>
</evidence>
<dbReference type="PANTHER" id="PTHR12149:SF8">
    <property type="entry name" value="PROTEIN-RIBULOSAMINE 3-KINASE"/>
    <property type="match status" value="1"/>
</dbReference>
<name>A0A425Y4L2_9BACT</name>
<keyword evidence="2" id="KW-0808">Transferase</keyword>
<evidence type="ECO:0000313" key="4">
    <source>
        <dbReference type="Proteomes" id="UP000285794"/>
    </source>
</evidence>
<dbReference type="Proteomes" id="UP000285794">
    <property type="component" value="Unassembled WGS sequence"/>
</dbReference>
<comment type="caution">
    <text evidence="3">The sequence shown here is derived from an EMBL/GenBank/DDBJ whole genome shotgun (WGS) entry which is preliminary data.</text>
</comment>
<dbReference type="Gene3D" id="3.30.200.20">
    <property type="entry name" value="Phosphorylase Kinase, domain 1"/>
    <property type="match status" value="1"/>
</dbReference>
<dbReference type="PIRSF" id="PIRSF006221">
    <property type="entry name" value="Ketosamine-3-kinase"/>
    <property type="match status" value="1"/>
</dbReference>
<evidence type="ECO:0000256" key="2">
    <source>
        <dbReference type="PIRNR" id="PIRNR006221"/>
    </source>
</evidence>
<proteinExistence type="inferred from homology"/>
<reference evidence="3 4" key="1">
    <citation type="submission" date="2018-07" db="EMBL/GenBank/DDBJ databases">
        <title>Draft genome sequence of Ancylomarina sp. M1P.</title>
        <authorList>
            <person name="Yadav S."/>
            <person name="Villanueva L."/>
            <person name="Damste J.S.S."/>
        </authorList>
    </citation>
    <scope>NUCLEOTIDE SEQUENCE [LARGE SCALE GENOMIC DNA]</scope>
    <source>
        <strain evidence="3 4">M1P</strain>
    </source>
</reference>
<sequence length="290" mass="33329">MEKYRTIISKVEDWAGQKVLSTKSIGGGCISKAELLTFEKGSTCFMKTACSAPDVFEKEAKGLHELKKAACIRVPEVLFVDQDCLLLEQIHLGEQHFDFFSKFGRQLARLHQYGALRFGFPQDNYIGKTPQINTCNKVEAENWCDFYYNKRLLYQYKLAEAKGMVGPELKNGFILLENRIEEILEGSEEKPALLHGDLWSGNFLCDSQSQPCLIDPAVYYGHREAELAMTRLFGGFDASFYSSYQNTYPLPQGYDYRQNIYMLYHVLNHLNLFGNNYYGQAVKLLWSYLD</sequence>
<dbReference type="SUPFAM" id="SSF56112">
    <property type="entry name" value="Protein kinase-like (PK-like)"/>
    <property type="match status" value="1"/>
</dbReference>
<dbReference type="EMBL" id="QQWG01000004">
    <property type="protein sequence ID" value="RRG23081.1"/>
    <property type="molecule type" value="Genomic_DNA"/>
</dbReference>
<dbReference type="GO" id="GO:0016301">
    <property type="term" value="F:kinase activity"/>
    <property type="evidence" value="ECO:0007669"/>
    <property type="project" value="UniProtKB-UniRule"/>
</dbReference>
<accession>A0A425Y4L2</accession>
<comment type="similarity">
    <text evidence="1 2">Belongs to the fructosamine kinase family.</text>
</comment>
<keyword evidence="2 3" id="KW-0418">Kinase</keyword>
<gene>
    <name evidence="3" type="ORF">DWB61_06515</name>
</gene>
<protein>
    <submittedName>
        <fullName evidence="3">Fructosamine kinase</fullName>
    </submittedName>
</protein>
<dbReference type="InterPro" id="IPR011009">
    <property type="entry name" value="Kinase-like_dom_sf"/>
</dbReference>